<evidence type="ECO:0000313" key="2">
    <source>
        <dbReference type="Proteomes" id="UP000828390"/>
    </source>
</evidence>
<gene>
    <name evidence="1" type="ORF">DPMN_009503</name>
</gene>
<dbReference type="EMBL" id="JAIWYP010000001">
    <property type="protein sequence ID" value="KAH3885509.1"/>
    <property type="molecule type" value="Genomic_DNA"/>
</dbReference>
<organism evidence="1 2">
    <name type="scientific">Dreissena polymorpha</name>
    <name type="common">Zebra mussel</name>
    <name type="synonym">Mytilus polymorpha</name>
    <dbReference type="NCBI Taxonomy" id="45954"/>
    <lineage>
        <taxon>Eukaryota</taxon>
        <taxon>Metazoa</taxon>
        <taxon>Spiralia</taxon>
        <taxon>Lophotrochozoa</taxon>
        <taxon>Mollusca</taxon>
        <taxon>Bivalvia</taxon>
        <taxon>Autobranchia</taxon>
        <taxon>Heteroconchia</taxon>
        <taxon>Euheterodonta</taxon>
        <taxon>Imparidentia</taxon>
        <taxon>Neoheterodontei</taxon>
        <taxon>Myida</taxon>
        <taxon>Dreissenoidea</taxon>
        <taxon>Dreissenidae</taxon>
        <taxon>Dreissena</taxon>
    </lineage>
</organism>
<dbReference type="AlphaFoldDB" id="A0A9D4RY96"/>
<name>A0A9D4RY96_DREPO</name>
<evidence type="ECO:0000313" key="1">
    <source>
        <dbReference type="EMBL" id="KAH3885509.1"/>
    </source>
</evidence>
<protein>
    <submittedName>
        <fullName evidence="1">Uncharacterized protein</fullName>
    </submittedName>
</protein>
<reference evidence="1" key="1">
    <citation type="journal article" date="2019" name="bioRxiv">
        <title>The Genome of the Zebra Mussel, Dreissena polymorpha: A Resource for Invasive Species Research.</title>
        <authorList>
            <person name="McCartney M.A."/>
            <person name="Auch B."/>
            <person name="Kono T."/>
            <person name="Mallez S."/>
            <person name="Zhang Y."/>
            <person name="Obille A."/>
            <person name="Becker A."/>
            <person name="Abrahante J.E."/>
            <person name="Garbe J."/>
            <person name="Badalamenti J.P."/>
            <person name="Herman A."/>
            <person name="Mangelson H."/>
            <person name="Liachko I."/>
            <person name="Sullivan S."/>
            <person name="Sone E.D."/>
            <person name="Koren S."/>
            <person name="Silverstein K.A.T."/>
            <person name="Beckman K.B."/>
            <person name="Gohl D.M."/>
        </authorList>
    </citation>
    <scope>NUCLEOTIDE SEQUENCE</scope>
    <source>
        <strain evidence="1">Duluth1</strain>
        <tissue evidence="1">Whole animal</tissue>
    </source>
</reference>
<dbReference type="Proteomes" id="UP000828390">
    <property type="component" value="Unassembled WGS sequence"/>
</dbReference>
<keyword evidence="2" id="KW-1185">Reference proteome</keyword>
<accession>A0A9D4RY96</accession>
<comment type="caution">
    <text evidence="1">The sequence shown here is derived from an EMBL/GenBank/DDBJ whole genome shotgun (WGS) entry which is preliminary data.</text>
</comment>
<sequence>MGPSFFPVANPAWAPYGVPGWDPYRRPDGALMGPIYNVCWVKVRAANIVE</sequence>
<proteinExistence type="predicted"/>
<reference evidence="1" key="2">
    <citation type="submission" date="2020-11" db="EMBL/GenBank/DDBJ databases">
        <authorList>
            <person name="McCartney M.A."/>
            <person name="Auch B."/>
            <person name="Kono T."/>
            <person name="Mallez S."/>
            <person name="Becker A."/>
            <person name="Gohl D.M."/>
            <person name="Silverstein K.A.T."/>
            <person name="Koren S."/>
            <person name="Bechman K.B."/>
            <person name="Herman A."/>
            <person name="Abrahante J.E."/>
            <person name="Garbe J."/>
        </authorList>
    </citation>
    <scope>NUCLEOTIDE SEQUENCE</scope>
    <source>
        <strain evidence="1">Duluth1</strain>
        <tissue evidence="1">Whole animal</tissue>
    </source>
</reference>